<protein>
    <submittedName>
        <fullName evidence="2">Uncharacterized protein</fullName>
    </submittedName>
</protein>
<dbReference type="AlphaFoldDB" id="A0A9P9DVW5"/>
<evidence type="ECO:0000313" key="2">
    <source>
        <dbReference type="EMBL" id="KAH7127485.1"/>
    </source>
</evidence>
<accession>A0A9P9DVW5</accession>
<feature type="compositionally biased region" description="Basic and acidic residues" evidence="1">
    <location>
        <begin position="143"/>
        <end position="155"/>
    </location>
</feature>
<sequence>MSSPSFPFLSLPRELREQVYDLAFKVEPSSRLYDPGTRYTKATAPLLYVHETITNELQPRLYEDHAIVLPIQKPVIFLNEGKPVAPRLKKLPRMMTRRTKKIIVEVPHPKYVRDTYYVKDIVTMSDDEDEDKEGDGDNNSAEGIREDIDECSQKDTEEDDWEDTDDSESSEESDFEGDENLGIASTTKLTRELLSLKPQLPSTKTIKVIQWSSHSDYTRREIENWQSQLSRLTEQWDGIKVEFQLNIIEWDEGFSGACYDWAQLWHRTFQDSPKIRFSVVELAWEDLYKGSYLGRELDPTGPNNPDINTMSLEERTSTLYTGARVQCRPLFIKVWPFA</sequence>
<reference evidence="2" key="1">
    <citation type="journal article" date="2021" name="Nat. Commun.">
        <title>Genetic determinants of endophytism in the Arabidopsis root mycobiome.</title>
        <authorList>
            <person name="Mesny F."/>
            <person name="Miyauchi S."/>
            <person name="Thiergart T."/>
            <person name="Pickel B."/>
            <person name="Atanasova L."/>
            <person name="Karlsson M."/>
            <person name="Huettel B."/>
            <person name="Barry K.W."/>
            <person name="Haridas S."/>
            <person name="Chen C."/>
            <person name="Bauer D."/>
            <person name="Andreopoulos W."/>
            <person name="Pangilinan J."/>
            <person name="LaButti K."/>
            <person name="Riley R."/>
            <person name="Lipzen A."/>
            <person name="Clum A."/>
            <person name="Drula E."/>
            <person name="Henrissat B."/>
            <person name="Kohler A."/>
            <person name="Grigoriev I.V."/>
            <person name="Martin F.M."/>
            <person name="Hacquard S."/>
        </authorList>
    </citation>
    <scope>NUCLEOTIDE SEQUENCE</scope>
    <source>
        <strain evidence="2">MPI-CAGE-AT-0147</strain>
    </source>
</reference>
<keyword evidence="3" id="KW-1185">Reference proteome</keyword>
<evidence type="ECO:0000313" key="3">
    <source>
        <dbReference type="Proteomes" id="UP000738349"/>
    </source>
</evidence>
<name>A0A9P9DVW5_9HYPO</name>
<feature type="region of interest" description="Disordered" evidence="1">
    <location>
        <begin position="123"/>
        <end position="181"/>
    </location>
</feature>
<dbReference type="Proteomes" id="UP000738349">
    <property type="component" value="Unassembled WGS sequence"/>
</dbReference>
<evidence type="ECO:0000256" key="1">
    <source>
        <dbReference type="SAM" id="MobiDB-lite"/>
    </source>
</evidence>
<dbReference type="EMBL" id="JAGMUV010000019">
    <property type="protein sequence ID" value="KAH7127485.1"/>
    <property type="molecule type" value="Genomic_DNA"/>
</dbReference>
<feature type="compositionally biased region" description="Acidic residues" evidence="1">
    <location>
        <begin position="125"/>
        <end position="136"/>
    </location>
</feature>
<dbReference type="OrthoDB" id="5104305at2759"/>
<organism evidence="2 3">
    <name type="scientific">Dactylonectria macrodidyma</name>
    <dbReference type="NCBI Taxonomy" id="307937"/>
    <lineage>
        <taxon>Eukaryota</taxon>
        <taxon>Fungi</taxon>
        <taxon>Dikarya</taxon>
        <taxon>Ascomycota</taxon>
        <taxon>Pezizomycotina</taxon>
        <taxon>Sordariomycetes</taxon>
        <taxon>Hypocreomycetidae</taxon>
        <taxon>Hypocreales</taxon>
        <taxon>Nectriaceae</taxon>
        <taxon>Dactylonectria</taxon>
    </lineage>
</organism>
<gene>
    <name evidence="2" type="ORF">EDB81DRAFT_809375</name>
</gene>
<feature type="compositionally biased region" description="Acidic residues" evidence="1">
    <location>
        <begin position="156"/>
        <end position="179"/>
    </location>
</feature>
<comment type="caution">
    <text evidence="2">The sequence shown here is derived from an EMBL/GenBank/DDBJ whole genome shotgun (WGS) entry which is preliminary data.</text>
</comment>
<proteinExistence type="predicted"/>